<keyword evidence="2" id="KW-1185">Reference proteome</keyword>
<dbReference type="AlphaFoldDB" id="A0A3R7LQX2"/>
<comment type="caution">
    <text evidence="1">The sequence shown here is derived from an EMBL/GenBank/DDBJ whole genome shotgun (WGS) entry which is preliminary data.</text>
</comment>
<feature type="non-terminal residue" evidence="1">
    <location>
        <position position="167"/>
    </location>
</feature>
<proteinExistence type="predicted"/>
<dbReference type="RefSeq" id="XP_029236456.1">
    <property type="nucleotide sequence ID" value="XM_029383651.1"/>
</dbReference>
<organism evidence="1 2">
    <name type="scientific">Trypanosoma rangeli</name>
    <dbReference type="NCBI Taxonomy" id="5698"/>
    <lineage>
        <taxon>Eukaryota</taxon>
        <taxon>Discoba</taxon>
        <taxon>Euglenozoa</taxon>
        <taxon>Kinetoplastea</taxon>
        <taxon>Metakinetoplastina</taxon>
        <taxon>Trypanosomatida</taxon>
        <taxon>Trypanosomatidae</taxon>
        <taxon>Trypanosoma</taxon>
        <taxon>Herpetosoma</taxon>
    </lineage>
</organism>
<dbReference type="GeneID" id="40330757"/>
<protein>
    <submittedName>
        <fullName evidence="1">Uncharacterized protein</fullName>
    </submittedName>
</protein>
<evidence type="ECO:0000313" key="1">
    <source>
        <dbReference type="EMBL" id="RNF01656.1"/>
    </source>
</evidence>
<dbReference type="EMBL" id="MKGL01000264">
    <property type="protein sequence ID" value="RNF01656.1"/>
    <property type="molecule type" value="Genomic_DNA"/>
</dbReference>
<reference evidence="1 2" key="1">
    <citation type="journal article" date="2018" name="BMC Genomics">
        <title>Genomic comparison of Trypanosoma conorhini and Trypanosoma rangeli to Trypanosoma cruzi strains of high and low virulence.</title>
        <authorList>
            <person name="Bradwell K.R."/>
            <person name="Koparde V.N."/>
            <person name="Matveyev A.V."/>
            <person name="Serrano M.G."/>
            <person name="Alves J.M."/>
            <person name="Parikh H."/>
            <person name="Huang B."/>
            <person name="Lee V."/>
            <person name="Espinosa-Alvarez O."/>
            <person name="Ortiz P.A."/>
            <person name="Costa-Martins A.G."/>
            <person name="Teixeira M.M."/>
            <person name="Buck G.A."/>
        </authorList>
    </citation>
    <scope>NUCLEOTIDE SEQUENCE [LARGE SCALE GENOMIC DNA]</scope>
    <source>
        <strain evidence="1 2">AM80</strain>
    </source>
</reference>
<name>A0A3R7LQX2_TRYRA</name>
<evidence type="ECO:0000313" key="2">
    <source>
        <dbReference type="Proteomes" id="UP000283634"/>
    </source>
</evidence>
<gene>
    <name evidence="1" type="ORF">TraAM80_06824</name>
</gene>
<accession>A0A3R7LQX2</accession>
<sequence length="167" mass="15827">MSGFGVAGGGIAGSSNFGATSGQQSGFGFNAGGFGVSNTTTASGMGKLETTAVPFAQAPQASGAQGGFGHAVFGAASTAGGVAPGGFGSAAKHCGSGWWVWLCSDHSSSSWWVWICSEHCVSSWWFGSAANTAAPAGGFGSAANTAAPAGGFGSAANTAAPAGGFGS</sequence>
<dbReference type="Proteomes" id="UP000283634">
    <property type="component" value="Unassembled WGS sequence"/>
</dbReference>